<evidence type="ECO:0000313" key="3">
    <source>
        <dbReference type="Proteomes" id="UP000239724"/>
    </source>
</evidence>
<accession>A0A2S6MW61</accession>
<dbReference type="AlphaFoldDB" id="A0A2S6MW61"/>
<evidence type="ECO:0000313" key="2">
    <source>
        <dbReference type="EMBL" id="PPQ26603.1"/>
    </source>
</evidence>
<dbReference type="OrthoDB" id="5518201at2"/>
<proteinExistence type="predicted"/>
<feature type="region of interest" description="Disordered" evidence="1">
    <location>
        <begin position="1"/>
        <end position="20"/>
    </location>
</feature>
<sequence>MDKPERLHRPELDRDEPRRDFMSYIRTHGLGGEKTAAAPEQDDGAPIEATVAHGVKLGYSVIDEQIRQGEKLAARLRQVSGKPGAMPPAELSTLIERALNIYKDMGALAVAAMETLVRSPLLQPGVTRAWQASPDAAAATTTGGATNFRFELAANRRTQVRLDIRPQGATFMPLVHSLHAATPSAPPLTAVRFHLDPATASPVLHLDVPDGQPAGVYSGVVVDSATNEPCGTLSVRIMS</sequence>
<comment type="caution">
    <text evidence="2">The sequence shown here is derived from an EMBL/GenBank/DDBJ whole genome shotgun (WGS) entry which is preliminary data.</text>
</comment>
<dbReference type="Proteomes" id="UP000239724">
    <property type="component" value="Unassembled WGS sequence"/>
</dbReference>
<dbReference type="RefSeq" id="WP_104522679.1">
    <property type="nucleotide sequence ID" value="NZ_NHRY01000269.1"/>
</dbReference>
<name>A0A2S6MW61_RHOGL</name>
<evidence type="ECO:0000256" key="1">
    <source>
        <dbReference type="SAM" id="MobiDB-lite"/>
    </source>
</evidence>
<keyword evidence="3" id="KW-1185">Reference proteome</keyword>
<protein>
    <submittedName>
        <fullName evidence="2">Uncharacterized protein</fullName>
    </submittedName>
</protein>
<organism evidence="2 3">
    <name type="scientific">Rhodopila globiformis</name>
    <name type="common">Rhodopseudomonas globiformis</name>
    <dbReference type="NCBI Taxonomy" id="1071"/>
    <lineage>
        <taxon>Bacteria</taxon>
        <taxon>Pseudomonadati</taxon>
        <taxon>Pseudomonadota</taxon>
        <taxon>Alphaproteobacteria</taxon>
        <taxon>Acetobacterales</taxon>
        <taxon>Acetobacteraceae</taxon>
        <taxon>Rhodopila</taxon>
    </lineage>
</organism>
<gene>
    <name evidence="2" type="ORF">CCS01_30070</name>
</gene>
<dbReference type="EMBL" id="NHRY01000269">
    <property type="protein sequence ID" value="PPQ26603.1"/>
    <property type="molecule type" value="Genomic_DNA"/>
</dbReference>
<reference evidence="2 3" key="1">
    <citation type="journal article" date="2018" name="Arch. Microbiol.">
        <title>New insights into the metabolic potential of the phototrophic purple bacterium Rhodopila globiformis DSM 161(T) from its draft genome sequence and evidence for a vanadium-dependent nitrogenase.</title>
        <authorList>
            <person name="Imhoff J.F."/>
            <person name="Rahn T."/>
            <person name="Kunzel S."/>
            <person name="Neulinger S.C."/>
        </authorList>
    </citation>
    <scope>NUCLEOTIDE SEQUENCE [LARGE SCALE GENOMIC DNA]</scope>
    <source>
        <strain evidence="2 3">DSM 161</strain>
    </source>
</reference>